<dbReference type="PANTHER" id="PTHR33164">
    <property type="entry name" value="TRANSCRIPTIONAL REGULATOR, MARR FAMILY"/>
    <property type="match status" value="1"/>
</dbReference>
<feature type="domain" description="HTH marR-type" evidence="1">
    <location>
        <begin position="21"/>
        <end position="158"/>
    </location>
</feature>
<dbReference type="PATRIC" id="fig|989403.3.peg.3159"/>
<dbReference type="Pfam" id="PF12802">
    <property type="entry name" value="MarR_2"/>
    <property type="match status" value="1"/>
</dbReference>
<evidence type="ECO:0000313" key="2">
    <source>
        <dbReference type="EMBL" id="KZL17826.1"/>
    </source>
</evidence>
<proteinExistence type="predicted"/>
<dbReference type="Proteomes" id="UP000076577">
    <property type="component" value="Unassembled WGS sequence"/>
</dbReference>
<dbReference type="GO" id="GO:0003700">
    <property type="term" value="F:DNA-binding transcription factor activity"/>
    <property type="evidence" value="ECO:0007669"/>
    <property type="project" value="InterPro"/>
</dbReference>
<keyword evidence="3" id="KW-1185">Reference proteome</keyword>
<sequence length="164" mass="18845">MADKYRTNIMSQANLFEDEHNVELLNYLPLRIIATGRFIERRLSEHLQKNYGLSLPSWLVLSALERLGAVSVRELGPVIGLDTVAVSRAVKRLSEADLIKKQEHPRDRRLVRLNLTEDGRVVLRSLEAQLEALEKNLLPQLDVQERIRLGQMMSSIEEHEQSIL</sequence>
<dbReference type="PROSITE" id="PS50995">
    <property type="entry name" value="HTH_MARR_2"/>
    <property type="match status" value="1"/>
</dbReference>
<dbReference type="OrthoDB" id="8906692at2"/>
<dbReference type="STRING" id="989403.SAMN05421798_101204"/>
<dbReference type="EMBL" id="LMCB01000029">
    <property type="protein sequence ID" value="KZL17826.1"/>
    <property type="molecule type" value="Genomic_DNA"/>
</dbReference>
<dbReference type="PRINTS" id="PR00598">
    <property type="entry name" value="HTHMARR"/>
</dbReference>
<evidence type="ECO:0000259" key="1">
    <source>
        <dbReference type="PROSITE" id="PS50995"/>
    </source>
</evidence>
<dbReference type="InterPro" id="IPR000835">
    <property type="entry name" value="HTH_MarR-typ"/>
</dbReference>
<dbReference type="RefSeq" id="WP_068007247.1">
    <property type="nucleotide sequence ID" value="NZ_FOFM01000001.1"/>
</dbReference>
<protein>
    <submittedName>
        <fullName evidence="2">HTH-type transcriptional regulator MgrA</fullName>
    </submittedName>
</protein>
<name>A0A165XLS7_9HYPH</name>
<comment type="caution">
    <text evidence="2">The sequence shown here is derived from an EMBL/GenBank/DDBJ whole genome shotgun (WGS) entry which is preliminary data.</text>
</comment>
<accession>A0A165XLS7</accession>
<dbReference type="Gene3D" id="1.10.10.10">
    <property type="entry name" value="Winged helix-like DNA-binding domain superfamily/Winged helix DNA-binding domain"/>
    <property type="match status" value="1"/>
</dbReference>
<dbReference type="AlphaFoldDB" id="A0A165XLS7"/>
<dbReference type="PANTHER" id="PTHR33164:SF43">
    <property type="entry name" value="HTH-TYPE TRANSCRIPTIONAL REPRESSOR YETL"/>
    <property type="match status" value="1"/>
</dbReference>
<dbReference type="GO" id="GO:0006950">
    <property type="term" value="P:response to stress"/>
    <property type="evidence" value="ECO:0007669"/>
    <property type="project" value="TreeGrafter"/>
</dbReference>
<gene>
    <name evidence="2" type="primary">mgrA_1</name>
    <name evidence="2" type="ORF">PsAD2_02946</name>
</gene>
<dbReference type="InterPro" id="IPR039422">
    <property type="entry name" value="MarR/SlyA-like"/>
</dbReference>
<dbReference type="SMART" id="SM00347">
    <property type="entry name" value="HTH_MARR"/>
    <property type="match status" value="1"/>
</dbReference>
<dbReference type="InterPro" id="IPR036390">
    <property type="entry name" value="WH_DNA-bd_sf"/>
</dbReference>
<dbReference type="SUPFAM" id="SSF46785">
    <property type="entry name" value="Winged helix' DNA-binding domain"/>
    <property type="match status" value="1"/>
</dbReference>
<evidence type="ECO:0000313" key="3">
    <source>
        <dbReference type="Proteomes" id="UP000076577"/>
    </source>
</evidence>
<dbReference type="InterPro" id="IPR036388">
    <property type="entry name" value="WH-like_DNA-bd_sf"/>
</dbReference>
<reference evidence="2 3" key="1">
    <citation type="journal article" date="2016" name="Front. Microbiol.">
        <title>Comparative Genomic Analysis Reveals a Diverse Repertoire of Genes Involved in Prokaryote-Eukaryote Interactions within the Pseudovibrio Genus.</title>
        <authorList>
            <person name="Romano S."/>
            <person name="Fernandez-Guerra A."/>
            <person name="Reen F.J."/>
            <person name="Glockner F.O."/>
            <person name="Crowley S.P."/>
            <person name="O'Sullivan O."/>
            <person name="Cotter P.D."/>
            <person name="Adams C."/>
            <person name="Dobson A.D."/>
            <person name="O'Gara F."/>
        </authorList>
    </citation>
    <scope>NUCLEOTIDE SEQUENCE [LARGE SCALE GENOMIC DNA]</scope>
    <source>
        <strain evidence="2 3">Ad2</strain>
    </source>
</reference>
<organism evidence="2 3">
    <name type="scientific">Pseudovibrio axinellae</name>
    <dbReference type="NCBI Taxonomy" id="989403"/>
    <lineage>
        <taxon>Bacteria</taxon>
        <taxon>Pseudomonadati</taxon>
        <taxon>Pseudomonadota</taxon>
        <taxon>Alphaproteobacteria</taxon>
        <taxon>Hyphomicrobiales</taxon>
        <taxon>Stappiaceae</taxon>
        <taxon>Pseudovibrio</taxon>
    </lineage>
</organism>